<name>A0A4Q4TCP9_9PEZI</name>
<dbReference type="PANTHER" id="PTHR28219">
    <property type="entry name" value="UPF0642 PROTEIN YBL028C"/>
    <property type="match status" value="1"/>
</dbReference>
<dbReference type="AlphaFoldDB" id="A0A4Q4TCP9"/>
<protein>
    <recommendedName>
        <fullName evidence="2">DUF2423 domain-containing protein</fullName>
    </recommendedName>
</protein>
<proteinExistence type="predicted"/>
<feature type="domain" description="DUF2423" evidence="2">
    <location>
        <begin position="1"/>
        <end position="44"/>
    </location>
</feature>
<dbReference type="InterPro" id="IPR019434">
    <property type="entry name" value="DUF2423"/>
</dbReference>
<dbReference type="GO" id="GO:0030687">
    <property type="term" value="C:preribosome, large subunit precursor"/>
    <property type="evidence" value="ECO:0007669"/>
    <property type="project" value="TreeGrafter"/>
</dbReference>
<evidence type="ECO:0000313" key="3">
    <source>
        <dbReference type="EMBL" id="RYP03374.1"/>
    </source>
</evidence>
<evidence type="ECO:0000259" key="2">
    <source>
        <dbReference type="Pfam" id="PF10338"/>
    </source>
</evidence>
<keyword evidence="4" id="KW-1185">Reference proteome</keyword>
<dbReference type="Proteomes" id="UP000293360">
    <property type="component" value="Unassembled WGS sequence"/>
</dbReference>
<feature type="compositionally biased region" description="Low complexity" evidence="1">
    <location>
        <begin position="76"/>
        <end position="99"/>
    </location>
</feature>
<accession>A0A4Q4TCP9</accession>
<dbReference type="OrthoDB" id="4087970at2759"/>
<gene>
    <name evidence="3" type="ORF">DL764_005189</name>
</gene>
<organism evidence="3 4">
    <name type="scientific">Monosporascus ibericus</name>
    <dbReference type="NCBI Taxonomy" id="155417"/>
    <lineage>
        <taxon>Eukaryota</taxon>
        <taxon>Fungi</taxon>
        <taxon>Dikarya</taxon>
        <taxon>Ascomycota</taxon>
        <taxon>Pezizomycotina</taxon>
        <taxon>Sordariomycetes</taxon>
        <taxon>Xylariomycetidae</taxon>
        <taxon>Xylariales</taxon>
        <taxon>Xylariales incertae sedis</taxon>
        <taxon>Monosporascus</taxon>
    </lineage>
</organism>
<feature type="compositionally biased region" description="Basic residues" evidence="1">
    <location>
        <begin position="103"/>
        <end position="117"/>
    </location>
</feature>
<reference evidence="3 4" key="1">
    <citation type="submission" date="2018-06" db="EMBL/GenBank/DDBJ databases">
        <title>Complete Genomes of Monosporascus.</title>
        <authorList>
            <person name="Robinson A.J."/>
            <person name="Natvig D.O."/>
        </authorList>
    </citation>
    <scope>NUCLEOTIDE SEQUENCE [LARGE SCALE GENOMIC DNA]</scope>
    <source>
        <strain evidence="3 4">CBS 110550</strain>
    </source>
</reference>
<dbReference type="EMBL" id="QJNU01000263">
    <property type="protein sequence ID" value="RYP03374.1"/>
    <property type="molecule type" value="Genomic_DNA"/>
</dbReference>
<evidence type="ECO:0000313" key="4">
    <source>
        <dbReference type="Proteomes" id="UP000293360"/>
    </source>
</evidence>
<evidence type="ECO:0000256" key="1">
    <source>
        <dbReference type="SAM" id="MobiDB-lite"/>
    </source>
</evidence>
<feature type="region of interest" description="Disordered" evidence="1">
    <location>
        <begin position="49"/>
        <end position="134"/>
    </location>
</feature>
<sequence>MAKSSRASTRKANNRRLKANVFGPVESARAERLSAKLLELASQPKPEVKEVKVAEDVEAAEEEEEAEAMMEEDTAAAENANDTMDVDNTTTTAAKSASSNKKRDGKGRIQKRKKKANKVVFALYKDKKSSKRKH</sequence>
<dbReference type="PANTHER" id="PTHR28219:SF1">
    <property type="entry name" value="UPF0642 PROTEIN YBL028C"/>
    <property type="match status" value="1"/>
</dbReference>
<dbReference type="Pfam" id="PF10338">
    <property type="entry name" value="YBL028C_N"/>
    <property type="match status" value="1"/>
</dbReference>
<comment type="caution">
    <text evidence="3">The sequence shown here is derived from an EMBL/GenBank/DDBJ whole genome shotgun (WGS) entry which is preliminary data.</text>
</comment>
<feature type="compositionally biased region" description="Acidic residues" evidence="1">
    <location>
        <begin position="56"/>
        <end position="75"/>
    </location>
</feature>